<dbReference type="EMBL" id="RXLQ01000030">
    <property type="protein sequence ID" value="RSZ55246.1"/>
    <property type="molecule type" value="Genomic_DNA"/>
</dbReference>
<reference evidence="2 3" key="1">
    <citation type="submission" date="2018-12" db="EMBL/GenBank/DDBJ databases">
        <authorList>
            <person name="Yang E."/>
        </authorList>
    </citation>
    <scope>NUCLEOTIDE SEQUENCE [LARGE SCALE GENOMIC DNA]</scope>
    <source>
        <strain evidence="2 3">SOD</strain>
    </source>
</reference>
<sequence>MDISAMLVNFAKEFPVAMWRILWALGALVGMLYVGSALLRMSRASRLPGQSAVTVGDILPIIIVGSLLLNLRLFINTTWNSMASGAISYGPVAYAQAAEFGKMADAINAVLTLASVAGGCYFFKGVTLLKKATVEGQSSHGADDTVWRALTHMVGGSLLVQIGDTIERFRQSAHLFW</sequence>
<proteinExistence type="predicted"/>
<dbReference type="NCBIfam" id="NF033883">
    <property type="entry name" value="conj_TraQ_IncI1"/>
    <property type="match status" value="1"/>
</dbReference>
<gene>
    <name evidence="2" type="ORF">EJB06_30445</name>
</gene>
<dbReference type="Proteomes" id="UP000278085">
    <property type="component" value="Unassembled WGS sequence"/>
</dbReference>
<keyword evidence="1" id="KW-1133">Transmembrane helix</keyword>
<keyword evidence="3" id="KW-1185">Reference proteome</keyword>
<dbReference type="AlphaFoldDB" id="A0A430HCI0"/>
<feature type="transmembrane region" description="Helical" evidence="1">
    <location>
        <begin position="20"/>
        <end position="39"/>
    </location>
</feature>
<accession>A0A430HCI0</accession>
<comment type="caution">
    <text evidence="2">The sequence shown here is derived from an EMBL/GenBank/DDBJ whole genome shotgun (WGS) entry which is preliminary data.</text>
</comment>
<evidence type="ECO:0000313" key="2">
    <source>
        <dbReference type="EMBL" id="RSZ55246.1"/>
    </source>
</evidence>
<dbReference type="InterPro" id="IPR048039">
    <property type="entry name" value="TraQ-like"/>
</dbReference>
<feature type="transmembrane region" description="Helical" evidence="1">
    <location>
        <begin position="51"/>
        <end position="75"/>
    </location>
</feature>
<name>A0A430HCI0_9BURK</name>
<organism evidence="2 3">
    <name type="scientific">Massilia atriviolacea</name>
    <dbReference type="NCBI Taxonomy" id="2495579"/>
    <lineage>
        <taxon>Bacteria</taxon>
        <taxon>Pseudomonadati</taxon>
        <taxon>Pseudomonadota</taxon>
        <taxon>Betaproteobacteria</taxon>
        <taxon>Burkholderiales</taxon>
        <taxon>Oxalobacteraceae</taxon>
        <taxon>Telluria group</taxon>
        <taxon>Massilia</taxon>
    </lineage>
</organism>
<keyword evidence="1" id="KW-0812">Transmembrane</keyword>
<dbReference type="OrthoDB" id="6887893at2"/>
<keyword evidence="1" id="KW-0472">Membrane</keyword>
<evidence type="ECO:0000256" key="1">
    <source>
        <dbReference type="SAM" id="Phobius"/>
    </source>
</evidence>
<evidence type="ECO:0000313" key="3">
    <source>
        <dbReference type="Proteomes" id="UP000278085"/>
    </source>
</evidence>
<protein>
    <submittedName>
        <fullName evidence="2">Conjugal transfer protein TraQ</fullName>
    </submittedName>
</protein>
<dbReference type="RefSeq" id="WP_126077778.1">
    <property type="nucleotide sequence ID" value="NZ_CP051166.1"/>
</dbReference>